<protein>
    <submittedName>
        <fullName evidence="1">Uncharacterized protein</fullName>
    </submittedName>
</protein>
<evidence type="ECO:0000313" key="2">
    <source>
        <dbReference type="Proteomes" id="UP001295444"/>
    </source>
</evidence>
<dbReference type="EMBL" id="OW240914">
    <property type="protein sequence ID" value="CAH2275593.1"/>
    <property type="molecule type" value="Genomic_DNA"/>
</dbReference>
<organism evidence="1 2">
    <name type="scientific">Pelobates cultripes</name>
    <name type="common">Western spadefoot toad</name>
    <dbReference type="NCBI Taxonomy" id="61616"/>
    <lineage>
        <taxon>Eukaryota</taxon>
        <taxon>Metazoa</taxon>
        <taxon>Chordata</taxon>
        <taxon>Craniata</taxon>
        <taxon>Vertebrata</taxon>
        <taxon>Euteleostomi</taxon>
        <taxon>Amphibia</taxon>
        <taxon>Batrachia</taxon>
        <taxon>Anura</taxon>
        <taxon>Pelobatoidea</taxon>
        <taxon>Pelobatidae</taxon>
        <taxon>Pelobates</taxon>
    </lineage>
</organism>
<keyword evidence="2" id="KW-1185">Reference proteome</keyword>
<evidence type="ECO:0000313" key="1">
    <source>
        <dbReference type="EMBL" id="CAH2275593.1"/>
    </source>
</evidence>
<sequence>MAEAETCKLVTTDPNPDHYRKRCRWSAGIHTTTAKCNSPVSCRVIWISAKDLAVTTKRPDISVPIGLQAYHKYYHGGTMLNPCRE</sequence>
<dbReference type="Proteomes" id="UP001295444">
    <property type="component" value="Chromosome 03"/>
</dbReference>
<proteinExistence type="predicted"/>
<accession>A0AAD1RQH7</accession>
<gene>
    <name evidence="1" type="ORF">PECUL_23A003234</name>
</gene>
<name>A0AAD1RQH7_PELCU</name>
<reference evidence="1" key="1">
    <citation type="submission" date="2022-03" db="EMBL/GenBank/DDBJ databases">
        <authorList>
            <person name="Alioto T."/>
            <person name="Alioto T."/>
            <person name="Gomez Garrido J."/>
        </authorList>
    </citation>
    <scope>NUCLEOTIDE SEQUENCE</scope>
</reference>
<dbReference type="AlphaFoldDB" id="A0AAD1RQH7"/>